<dbReference type="RefSeq" id="WP_203818960.1">
    <property type="nucleotide sequence ID" value="NZ_BAAABP010000004.1"/>
</dbReference>
<dbReference type="InterPro" id="IPR036390">
    <property type="entry name" value="WH_DNA-bd_sf"/>
</dbReference>
<dbReference type="AlphaFoldDB" id="A0A919J105"/>
<organism evidence="2 3">
    <name type="scientific">Paractinoplanes ferrugineus</name>
    <dbReference type="NCBI Taxonomy" id="113564"/>
    <lineage>
        <taxon>Bacteria</taxon>
        <taxon>Bacillati</taxon>
        <taxon>Actinomycetota</taxon>
        <taxon>Actinomycetes</taxon>
        <taxon>Micromonosporales</taxon>
        <taxon>Micromonosporaceae</taxon>
        <taxon>Paractinoplanes</taxon>
    </lineage>
</organism>
<sequence length="329" mass="35480">MTLLRLGPDALRASRFALSPLAETLSRLIVLRRELDGGRPSPQAQVLAGWLDGDPFAAGLLRLVSATKFLPDFVAIPPSSMTTRIADELAQMRAVADSEARATIAESRRFAWMTSSIAWADADGITTCAAAVFARGWQWFVEPDWPRRRAVMERDIRHRAGVLAAHGWRQAISGIGKIRWAGPDAILFSTQTHADLPIGDHGLVLVPHTGTVGQWMCESPPRFALVYPARGALEQLHLAEEGVARLIGQGRARILATLEDPTTPSQLAVMLGVSLGTVSGHLATLRDAGAVFGRRSGRAVYYERTSLGDALAGRLLHQQEAVHPTPGGS</sequence>
<dbReference type="GO" id="GO:0003700">
    <property type="term" value="F:DNA-binding transcription factor activity"/>
    <property type="evidence" value="ECO:0007669"/>
    <property type="project" value="InterPro"/>
</dbReference>
<dbReference type="PROSITE" id="PS50987">
    <property type="entry name" value="HTH_ARSR_2"/>
    <property type="match status" value="1"/>
</dbReference>
<proteinExistence type="predicted"/>
<accession>A0A919J105</accession>
<dbReference type="Proteomes" id="UP000598174">
    <property type="component" value="Unassembled WGS sequence"/>
</dbReference>
<dbReference type="InterPro" id="IPR036388">
    <property type="entry name" value="WH-like_DNA-bd_sf"/>
</dbReference>
<dbReference type="Pfam" id="PF01022">
    <property type="entry name" value="HTH_5"/>
    <property type="match status" value="1"/>
</dbReference>
<dbReference type="EMBL" id="BOMM01000039">
    <property type="protein sequence ID" value="GIE12490.1"/>
    <property type="molecule type" value="Genomic_DNA"/>
</dbReference>
<keyword evidence="3" id="KW-1185">Reference proteome</keyword>
<dbReference type="InterPro" id="IPR011991">
    <property type="entry name" value="ArsR-like_HTH"/>
</dbReference>
<evidence type="ECO:0000313" key="3">
    <source>
        <dbReference type="Proteomes" id="UP000598174"/>
    </source>
</evidence>
<reference evidence="2" key="1">
    <citation type="submission" date="2021-01" db="EMBL/GenBank/DDBJ databases">
        <title>Whole genome shotgun sequence of Actinoplanes ferrugineus NBRC 15555.</title>
        <authorList>
            <person name="Komaki H."/>
            <person name="Tamura T."/>
        </authorList>
    </citation>
    <scope>NUCLEOTIDE SEQUENCE</scope>
    <source>
        <strain evidence="2">NBRC 15555</strain>
    </source>
</reference>
<gene>
    <name evidence="2" type="ORF">Afe05nite_43300</name>
</gene>
<dbReference type="SMART" id="SM00418">
    <property type="entry name" value="HTH_ARSR"/>
    <property type="match status" value="1"/>
</dbReference>
<evidence type="ECO:0000259" key="1">
    <source>
        <dbReference type="PROSITE" id="PS50987"/>
    </source>
</evidence>
<dbReference type="InterPro" id="IPR001845">
    <property type="entry name" value="HTH_ArsR_DNA-bd_dom"/>
</dbReference>
<dbReference type="Gene3D" id="1.10.10.10">
    <property type="entry name" value="Winged helix-like DNA-binding domain superfamily/Winged helix DNA-binding domain"/>
    <property type="match status" value="1"/>
</dbReference>
<dbReference type="SUPFAM" id="SSF46785">
    <property type="entry name" value="Winged helix' DNA-binding domain"/>
    <property type="match status" value="1"/>
</dbReference>
<name>A0A919J105_9ACTN</name>
<protein>
    <submittedName>
        <fullName evidence="2">ArsR family transcriptional regulator</fullName>
    </submittedName>
</protein>
<feature type="domain" description="HTH arsR-type" evidence="1">
    <location>
        <begin position="231"/>
        <end position="323"/>
    </location>
</feature>
<dbReference type="CDD" id="cd00090">
    <property type="entry name" value="HTH_ARSR"/>
    <property type="match status" value="1"/>
</dbReference>
<comment type="caution">
    <text evidence="2">The sequence shown here is derived from an EMBL/GenBank/DDBJ whole genome shotgun (WGS) entry which is preliminary data.</text>
</comment>
<evidence type="ECO:0000313" key="2">
    <source>
        <dbReference type="EMBL" id="GIE12490.1"/>
    </source>
</evidence>